<dbReference type="AlphaFoldDB" id="A0A1Y2HT45"/>
<keyword evidence="11" id="KW-1185">Reference proteome</keyword>
<evidence type="ECO:0000256" key="8">
    <source>
        <dbReference type="SAM" id="MobiDB-lite"/>
    </source>
</evidence>
<dbReference type="InterPro" id="IPR033122">
    <property type="entry name" value="LETM1-like_RBD"/>
</dbReference>
<evidence type="ECO:0000259" key="9">
    <source>
        <dbReference type="PROSITE" id="PS51758"/>
    </source>
</evidence>
<evidence type="ECO:0000256" key="2">
    <source>
        <dbReference type="ARBA" id="ARBA00022692"/>
    </source>
</evidence>
<dbReference type="GO" id="GO:0043022">
    <property type="term" value="F:ribosome binding"/>
    <property type="evidence" value="ECO:0007669"/>
    <property type="project" value="InterPro"/>
</dbReference>
<dbReference type="GO" id="GO:0030003">
    <property type="term" value="P:intracellular monoatomic cation homeostasis"/>
    <property type="evidence" value="ECO:0007669"/>
    <property type="project" value="TreeGrafter"/>
</dbReference>
<evidence type="ECO:0000313" key="10">
    <source>
        <dbReference type="EMBL" id="ORZ37786.1"/>
    </source>
</evidence>
<dbReference type="Proteomes" id="UP000193411">
    <property type="component" value="Unassembled WGS sequence"/>
</dbReference>
<organism evidence="10 11">
    <name type="scientific">Catenaria anguillulae PL171</name>
    <dbReference type="NCBI Taxonomy" id="765915"/>
    <lineage>
        <taxon>Eukaryota</taxon>
        <taxon>Fungi</taxon>
        <taxon>Fungi incertae sedis</taxon>
        <taxon>Blastocladiomycota</taxon>
        <taxon>Blastocladiomycetes</taxon>
        <taxon>Blastocladiales</taxon>
        <taxon>Catenariaceae</taxon>
        <taxon>Catenaria</taxon>
    </lineage>
</organism>
<dbReference type="PANTHER" id="PTHR14009:SF1">
    <property type="entry name" value="MITOCHONDRIAL PROTON_CALCIUM EXCHANGER PROTEIN"/>
    <property type="match status" value="1"/>
</dbReference>
<evidence type="ECO:0000256" key="6">
    <source>
        <dbReference type="ARBA" id="ARBA00023136"/>
    </source>
</evidence>
<dbReference type="InterPro" id="IPR044202">
    <property type="entry name" value="LETM1/MDM38-like"/>
</dbReference>
<dbReference type="PANTHER" id="PTHR14009">
    <property type="entry name" value="LEUCINE ZIPPER-EF-HAND CONTAINING TRANSMEMBRANE PROTEIN"/>
    <property type="match status" value="1"/>
</dbReference>
<evidence type="ECO:0000256" key="5">
    <source>
        <dbReference type="ARBA" id="ARBA00023128"/>
    </source>
</evidence>
<evidence type="ECO:0000256" key="7">
    <source>
        <dbReference type="PROSITE-ProRule" id="PRU01094"/>
    </source>
</evidence>
<feature type="compositionally biased region" description="Polar residues" evidence="8">
    <location>
        <begin position="1"/>
        <end position="11"/>
    </location>
</feature>
<name>A0A1Y2HT45_9FUNG</name>
<keyword evidence="3" id="KW-0999">Mitochondrion inner membrane</keyword>
<dbReference type="STRING" id="765915.A0A1Y2HT45"/>
<keyword evidence="5 7" id="KW-0496">Mitochondrion</keyword>
<sequence>MPDTRPSQHASPATARKTHPGWEHFRRIDPLGYSPYTEFGKIDRPTLQHFCRIMSISAIGPRPMLARRLDAHLTHLAKDDALLVREGIEGLTKEELEVALEQRGFCTAGGRPMADMQAALRRWLAMTQDRDVTRLQWVVSRAVVKPWSSKVKQDAVSLPTSVSSDAPASAVNEGRQ</sequence>
<proteinExistence type="predicted"/>
<keyword evidence="4" id="KW-1133">Transmembrane helix</keyword>
<dbReference type="GO" id="GO:0005743">
    <property type="term" value="C:mitochondrial inner membrane"/>
    <property type="evidence" value="ECO:0007669"/>
    <property type="project" value="UniProtKB-SubCell"/>
</dbReference>
<comment type="subcellular location">
    <subcellularLocation>
        <location evidence="1">Mitochondrion inner membrane</location>
        <topology evidence="1">Single-pass membrane protein</topology>
    </subcellularLocation>
</comment>
<evidence type="ECO:0000313" key="11">
    <source>
        <dbReference type="Proteomes" id="UP000193411"/>
    </source>
</evidence>
<feature type="region of interest" description="Disordered" evidence="8">
    <location>
        <begin position="1"/>
        <end position="21"/>
    </location>
</feature>
<comment type="caution">
    <text evidence="10">The sequence shown here is derived from an EMBL/GenBank/DDBJ whole genome shotgun (WGS) entry which is preliminary data.</text>
</comment>
<dbReference type="Pfam" id="PF07766">
    <property type="entry name" value="LETM1_RBD"/>
    <property type="match status" value="1"/>
</dbReference>
<feature type="region of interest" description="Disordered" evidence="8">
    <location>
        <begin position="155"/>
        <end position="176"/>
    </location>
</feature>
<evidence type="ECO:0000256" key="4">
    <source>
        <dbReference type="ARBA" id="ARBA00022989"/>
    </source>
</evidence>
<accession>A0A1Y2HT45</accession>
<protein>
    <recommendedName>
        <fullName evidence="9">Letm1 RBD domain-containing protein</fullName>
    </recommendedName>
</protein>
<dbReference type="EMBL" id="MCFL01000011">
    <property type="protein sequence ID" value="ORZ37786.1"/>
    <property type="molecule type" value="Genomic_DNA"/>
</dbReference>
<keyword evidence="6" id="KW-0472">Membrane</keyword>
<dbReference type="PROSITE" id="PS51758">
    <property type="entry name" value="LETM1_RBD"/>
    <property type="match status" value="1"/>
</dbReference>
<feature type="domain" description="Letm1 RBD" evidence="9">
    <location>
        <begin position="1"/>
        <end position="174"/>
    </location>
</feature>
<keyword evidence="2" id="KW-0812">Transmembrane</keyword>
<dbReference type="OrthoDB" id="73691at2759"/>
<gene>
    <name evidence="10" type="ORF">BCR44DRAFT_1025587</name>
</gene>
<evidence type="ECO:0000256" key="3">
    <source>
        <dbReference type="ARBA" id="ARBA00022792"/>
    </source>
</evidence>
<evidence type="ECO:0000256" key="1">
    <source>
        <dbReference type="ARBA" id="ARBA00004434"/>
    </source>
</evidence>
<reference evidence="10 11" key="1">
    <citation type="submission" date="2016-07" db="EMBL/GenBank/DDBJ databases">
        <title>Pervasive Adenine N6-methylation of Active Genes in Fungi.</title>
        <authorList>
            <consortium name="DOE Joint Genome Institute"/>
            <person name="Mondo S.J."/>
            <person name="Dannebaum R.O."/>
            <person name="Kuo R.C."/>
            <person name="Labutti K."/>
            <person name="Haridas S."/>
            <person name="Kuo A."/>
            <person name="Salamov A."/>
            <person name="Ahrendt S.R."/>
            <person name="Lipzen A."/>
            <person name="Sullivan W."/>
            <person name="Andreopoulos W.B."/>
            <person name="Clum A."/>
            <person name="Lindquist E."/>
            <person name="Daum C."/>
            <person name="Ramamoorthy G.K."/>
            <person name="Gryganskyi A."/>
            <person name="Culley D."/>
            <person name="Magnuson J.K."/>
            <person name="James T.Y."/>
            <person name="O'Malley M.A."/>
            <person name="Stajich J.E."/>
            <person name="Spatafora J.W."/>
            <person name="Visel A."/>
            <person name="Grigoriev I.V."/>
        </authorList>
    </citation>
    <scope>NUCLEOTIDE SEQUENCE [LARGE SCALE GENOMIC DNA]</scope>
    <source>
        <strain evidence="10 11">PL171</strain>
    </source>
</reference>